<evidence type="ECO:0000256" key="2">
    <source>
        <dbReference type="ARBA" id="ARBA00022692"/>
    </source>
</evidence>
<evidence type="ECO:0000259" key="6">
    <source>
        <dbReference type="PROSITE" id="PS50011"/>
    </source>
</evidence>
<organism evidence="7 8">
    <name type="scientific">Xanthoceras sorbifolium</name>
    <dbReference type="NCBI Taxonomy" id="99658"/>
    <lineage>
        <taxon>Eukaryota</taxon>
        <taxon>Viridiplantae</taxon>
        <taxon>Streptophyta</taxon>
        <taxon>Embryophyta</taxon>
        <taxon>Tracheophyta</taxon>
        <taxon>Spermatophyta</taxon>
        <taxon>Magnoliopsida</taxon>
        <taxon>eudicotyledons</taxon>
        <taxon>Gunneridae</taxon>
        <taxon>Pentapetalae</taxon>
        <taxon>rosids</taxon>
        <taxon>malvids</taxon>
        <taxon>Sapindales</taxon>
        <taxon>Sapindaceae</taxon>
        <taxon>Xanthoceroideae</taxon>
        <taxon>Xanthoceras</taxon>
    </lineage>
</organism>
<dbReference type="PROSITE" id="PS50011">
    <property type="entry name" value="PROTEIN_KINASE_DOM"/>
    <property type="match status" value="1"/>
</dbReference>
<keyword evidence="8" id="KW-1185">Reference proteome</keyword>
<evidence type="ECO:0000313" key="8">
    <source>
        <dbReference type="Proteomes" id="UP000827721"/>
    </source>
</evidence>
<dbReference type="InterPro" id="IPR024788">
    <property type="entry name" value="Malectin-like_Carb-bd_dom"/>
</dbReference>
<dbReference type="SUPFAM" id="SSF56112">
    <property type="entry name" value="Protein kinase-like (PK-like)"/>
    <property type="match status" value="1"/>
</dbReference>
<dbReference type="EMBL" id="JAFEMO010000009">
    <property type="protein sequence ID" value="KAH7565362.1"/>
    <property type="molecule type" value="Genomic_DNA"/>
</dbReference>
<comment type="subcellular location">
    <subcellularLocation>
        <location evidence="1">Membrane</location>
        <topology evidence="1">Single-pass membrane protein</topology>
    </subcellularLocation>
</comment>
<keyword evidence="3" id="KW-0732">Signal</keyword>
<evidence type="ECO:0000256" key="1">
    <source>
        <dbReference type="ARBA" id="ARBA00004167"/>
    </source>
</evidence>
<dbReference type="Gene3D" id="1.10.510.10">
    <property type="entry name" value="Transferase(Phosphotransferase) domain 1"/>
    <property type="match status" value="1"/>
</dbReference>
<evidence type="ECO:0000313" key="7">
    <source>
        <dbReference type="EMBL" id="KAH7565362.1"/>
    </source>
</evidence>
<name>A0ABQ8HM82_9ROSI</name>
<evidence type="ECO:0000256" key="5">
    <source>
        <dbReference type="ARBA" id="ARBA00023136"/>
    </source>
</evidence>
<reference evidence="7 8" key="1">
    <citation type="submission" date="2021-02" db="EMBL/GenBank/DDBJ databases">
        <title>Plant Genome Project.</title>
        <authorList>
            <person name="Zhang R.-G."/>
        </authorList>
    </citation>
    <scope>NUCLEOTIDE SEQUENCE [LARGE SCALE GENOMIC DNA]</scope>
    <source>
        <tissue evidence="7">Leaves</tissue>
    </source>
</reference>
<dbReference type="Pfam" id="PF12819">
    <property type="entry name" value="Malectin_like"/>
    <property type="match status" value="1"/>
</dbReference>
<keyword evidence="2" id="KW-0812">Transmembrane</keyword>
<dbReference type="InterPro" id="IPR011009">
    <property type="entry name" value="Kinase-like_dom_sf"/>
</dbReference>
<evidence type="ECO:0000256" key="4">
    <source>
        <dbReference type="ARBA" id="ARBA00022989"/>
    </source>
</evidence>
<dbReference type="Proteomes" id="UP000827721">
    <property type="component" value="Unassembled WGS sequence"/>
</dbReference>
<keyword evidence="4" id="KW-1133">Transmembrane helix</keyword>
<comment type="caution">
    <text evidence="7">The sequence shown here is derived from an EMBL/GenBank/DDBJ whole genome shotgun (WGS) entry which is preliminary data.</text>
</comment>
<feature type="domain" description="Protein kinase" evidence="6">
    <location>
        <begin position="1"/>
        <end position="204"/>
    </location>
</feature>
<keyword evidence="5" id="KW-0472">Membrane</keyword>
<sequence length="239" mass="26465">MVATAFSCILQSRRNFKTALMELSKHFLFAILLNGFSLAVVVHCQDQSGFISLDCGLPEGSNYTDVDTGIYYISDAAFMETNGISKTISLEIPVLGLERQLRYYVTNWLNGRRDVYSFGIVLMEIITSRPVVKKGEDENIHISQWVTDMLGNGDITNIVDPSLEGDFETNSAWKAVDLALACASHAPSKRPAMNEVVMELKECLAMETSRKKKGCAAEANNPREMITVNVDIDSTPLAR</sequence>
<protein>
    <recommendedName>
        <fullName evidence="6">Protein kinase domain-containing protein</fullName>
    </recommendedName>
</protein>
<gene>
    <name evidence="7" type="ORF">JRO89_XS09G0195700</name>
</gene>
<evidence type="ECO:0000256" key="3">
    <source>
        <dbReference type="ARBA" id="ARBA00022729"/>
    </source>
</evidence>
<dbReference type="PANTHER" id="PTHR45631">
    <property type="entry name" value="OS07G0107800 PROTEIN-RELATED"/>
    <property type="match status" value="1"/>
</dbReference>
<dbReference type="PANTHER" id="PTHR45631:SF202">
    <property type="entry name" value="SENESCENCE-INDUCED RECEPTOR-LIKE SERINE_THREONINE-PROTEIN KINASE"/>
    <property type="match status" value="1"/>
</dbReference>
<proteinExistence type="predicted"/>
<accession>A0ABQ8HM82</accession>
<dbReference type="InterPro" id="IPR000719">
    <property type="entry name" value="Prot_kinase_dom"/>
</dbReference>